<feature type="compositionally biased region" description="Basic and acidic residues" evidence="1">
    <location>
        <begin position="155"/>
        <end position="172"/>
    </location>
</feature>
<keyword evidence="3" id="KW-1185">Reference proteome</keyword>
<name>A0ABW3MX41_9MICO</name>
<dbReference type="Proteomes" id="UP001597046">
    <property type="component" value="Unassembled WGS sequence"/>
</dbReference>
<accession>A0ABW3MX41</accession>
<dbReference type="Pfam" id="PF03013">
    <property type="entry name" value="Pyr_excise"/>
    <property type="match status" value="1"/>
</dbReference>
<evidence type="ECO:0000256" key="1">
    <source>
        <dbReference type="SAM" id="MobiDB-lite"/>
    </source>
</evidence>
<feature type="compositionally biased region" description="Basic residues" evidence="1">
    <location>
        <begin position="173"/>
        <end position="182"/>
    </location>
</feature>
<organism evidence="2 3">
    <name type="scientific">Terrabacter terrigena</name>
    <dbReference type="NCBI Taxonomy" id="574718"/>
    <lineage>
        <taxon>Bacteria</taxon>
        <taxon>Bacillati</taxon>
        <taxon>Actinomycetota</taxon>
        <taxon>Actinomycetes</taxon>
        <taxon>Micrococcales</taxon>
        <taxon>Intrasporangiaceae</taxon>
        <taxon>Terrabacter</taxon>
    </lineage>
</organism>
<dbReference type="InterPro" id="IPR004260">
    <property type="entry name" value="Pyr-dimer_DNA_glycosylase"/>
</dbReference>
<dbReference type="EMBL" id="JBHTKH010000007">
    <property type="protein sequence ID" value="MFD1055141.1"/>
    <property type="molecule type" value="Genomic_DNA"/>
</dbReference>
<reference evidence="3" key="1">
    <citation type="journal article" date="2019" name="Int. J. Syst. Evol. Microbiol.">
        <title>The Global Catalogue of Microorganisms (GCM) 10K type strain sequencing project: providing services to taxonomists for standard genome sequencing and annotation.</title>
        <authorList>
            <consortium name="The Broad Institute Genomics Platform"/>
            <consortium name="The Broad Institute Genome Sequencing Center for Infectious Disease"/>
            <person name="Wu L."/>
            <person name="Ma J."/>
        </authorList>
    </citation>
    <scope>NUCLEOTIDE SEQUENCE [LARGE SCALE GENOMIC DNA]</scope>
    <source>
        <strain evidence="3">CCUG 57508</strain>
    </source>
</reference>
<proteinExistence type="predicted"/>
<gene>
    <name evidence="2" type="ORF">ACFQ2V_12565</name>
</gene>
<dbReference type="NCBIfam" id="NF038085">
    <property type="entry name" value="MSMEG_6728_fam"/>
    <property type="match status" value="1"/>
</dbReference>
<dbReference type="RefSeq" id="WP_386053035.1">
    <property type="nucleotide sequence ID" value="NZ_JBHTKH010000007.1"/>
</dbReference>
<evidence type="ECO:0000313" key="2">
    <source>
        <dbReference type="EMBL" id="MFD1055141.1"/>
    </source>
</evidence>
<sequence>MQTFVPYADFARTAEVLDTKRLGKQRVEVIQIVRALTVPGYAWASHPAVLMWKGYEEALGSYGLAMCDEWLGRGFDDTCAGTIRADLATAGVIRLRDFETLRDKSALPPWLADDDVQRSHRSALVRKDPEHYADSFPDVPPDLPYVWPVRSPAVLERERRKAEAARRREERSRRRPAAGRRE</sequence>
<comment type="caution">
    <text evidence="2">The sequence shown here is derived from an EMBL/GenBank/DDBJ whole genome shotgun (WGS) entry which is preliminary data.</text>
</comment>
<protein>
    <submittedName>
        <fullName evidence="2">MSMEG_6728 family protein</fullName>
    </submittedName>
</protein>
<feature type="region of interest" description="Disordered" evidence="1">
    <location>
        <begin position="155"/>
        <end position="182"/>
    </location>
</feature>
<evidence type="ECO:0000313" key="3">
    <source>
        <dbReference type="Proteomes" id="UP001597046"/>
    </source>
</evidence>